<comment type="caution">
    <text evidence="1">The sequence shown here is derived from an EMBL/GenBank/DDBJ whole genome shotgun (WGS) entry which is preliminary data.</text>
</comment>
<gene>
    <name evidence="1" type="ORF">DP106_00030</name>
</gene>
<reference evidence="1 2" key="1">
    <citation type="submission" date="2018-06" db="EMBL/GenBank/DDBJ databases">
        <title>Halonotius sp. F13-13 a new haloarchaeeon isolated from a solar saltern from Isla Cristina, Huelva, Spain.</title>
        <authorList>
            <person name="Duran-Viseras A."/>
            <person name="Sanchez-Porro C."/>
            <person name="Ventosa A."/>
        </authorList>
    </citation>
    <scope>NUCLEOTIDE SEQUENCE [LARGE SCALE GENOMIC DNA]</scope>
    <source>
        <strain evidence="1 2">CECT 7525</strain>
    </source>
</reference>
<name>A0A3A6Q3C3_9EURY</name>
<keyword evidence="2" id="KW-1185">Reference proteome</keyword>
<dbReference type="Proteomes" id="UP000281564">
    <property type="component" value="Unassembled WGS sequence"/>
</dbReference>
<proteinExistence type="predicted"/>
<evidence type="ECO:0000313" key="2">
    <source>
        <dbReference type="Proteomes" id="UP000281564"/>
    </source>
</evidence>
<sequence>MNSTVKEALADHPVSADFCGSVNDRAAELLNEAAQRVEENQDCHMITFW</sequence>
<accession>A0A3A6Q3C3</accession>
<evidence type="ECO:0000313" key="1">
    <source>
        <dbReference type="EMBL" id="RJX51751.1"/>
    </source>
</evidence>
<dbReference type="EMBL" id="QMDW01000001">
    <property type="protein sequence ID" value="RJX51751.1"/>
    <property type="molecule type" value="Genomic_DNA"/>
</dbReference>
<dbReference type="AlphaFoldDB" id="A0A3A6Q3C3"/>
<organism evidence="1 2">
    <name type="scientific">Halonotius pteroides</name>
    <dbReference type="NCBI Taxonomy" id="268735"/>
    <lineage>
        <taxon>Archaea</taxon>
        <taxon>Methanobacteriati</taxon>
        <taxon>Methanobacteriota</taxon>
        <taxon>Stenosarchaea group</taxon>
        <taxon>Halobacteria</taxon>
        <taxon>Halobacteriales</taxon>
        <taxon>Haloferacaceae</taxon>
        <taxon>Halonotius</taxon>
    </lineage>
</organism>
<protein>
    <submittedName>
        <fullName evidence="1">DUF1931 domain-containing protein</fullName>
    </submittedName>
</protein>